<dbReference type="Pfam" id="PF02567">
    <property type="entry name" value="PhzC-PhzF"/>
    <property type="match status" value="1"/>
</dbReference>
<comment type="caution">
    <text evidence="1">The sequence shown here is derived from an EMBL/GenBank/DDBJ whole genome shotgun (WGS) entry which is preliminary data.</text>
</comment>
<dbReference type="NCBIfam" id="TIGR00654">
    <property type="entry name" value="PhzF_family"/>
    <property type="match status" value="1"/>
</dbReference>
<protein>
    <recommendedName>
        <fullName evidence="3">Phenazine biosynthesis protein PhzF</fullName>
    </recommendedName>
</protein>
<evidence type="ECO:0008006" key="3">
    <source>
        <dbReference type="Google" id="ProtNLM"/>
    </source>
</evidence>
<evidence type="ECO:0000313" key="2">
    <source>
        <dbReference type="Proteomes" id="UP000191663"/>
    </source>
</evidence>
<dbReference type="Proteomes" id="UP000191663">
    <property type="component" value="Unassembled WGS sequence"/>
</dbReference>
<organism evidence="1 2">
    <name type="scientific">candidate division WOR-3 bacterium 4484_100</name>
    <dbReference type="NCBI Taxonomy" id="1936077"/>
    <lineage>
        <taxon>Bacteria</taxon>
        <taxon>Bacteria division WOR-3</taxon>
    </lineage>
</organism>
<dbReference type="InterPro" id="IPR003719">
    <property type="entry name" value="Phenazine_PhzF-like"/>
</dbReference>
<accession>A0A1V4QG54</accession>
<dbReference type="EMBL" id="MUKB01000023">
    <property type="protein sequence ID" value="OPX18328.1"/>
    <property type="molecule type" value="Genomic_DNA"/>
</dbReference>
<dbReference type="Gene3D" id="3.10.310.10">
    <property type="entry name" value="Diaminopimelate Epimerase, Chain A, domain 1"/>
    <property type="match status" value="2"/>
</dbReference>
<proteinExistence type="predicted"/>
<dbReference type="GO" id="GO:0005737">
    <property type="term" value="C:cytoplasm"/>
    <property type="evidence" value="ECO:0007669"/>
    <property type="project" value="TreeGrafter"/>
</dbReference>
<reference evidence="2" key="1">
    <citation type="submission" date="2017-01" db="EMBL/GenBank/DDBJ databases">
        <title>Novel pathways for hydrocarbon cycling and metabolic interdependencies in hydrothermal sediment communities.</title>
        <authorList>
            <person name="Dombrowski N."/>
            <person name="Seitz K."/>
            <person name="Teske A."/>
            <person name="Baker B."/>
        </authorList>
    </citation>
    <scope>NUCLEOTIDE SEQUENCE [LARGE SCALE GENOMIC DNA]</scope>
</reference>
<dbReference type="GO" id="GO:0016853">
    <property type="term" value="F:isomerase activity"/>
    <property type="evidence" value="ECO:0007669"/>
    <property type="project" value="TreeGrafter"/>
</dbReference>
<dbReference type="PANTHER" id="PTHR13774">
    <property type="entry name" value="PHENAZINE BIOSYNTHESIS PROTEIN"/>
    <property type="match status" value="1"/>
</dbReference>
<name>A0A1V4QG54_UNCW3</name>
<sequence>MEWFKIRRVSTFTRTPYAGNPAWVIVCPEGKVEENRMLRLTQELNPISDTTFVFPGDQSADLYLRFFSKSEEINFSGHGTIAAYFGIAEDNLIKLNEPITLVRQHTKSGVQHLELRVKENRVERVTVSIPIPQFLSMAIDIKSISKILGVSPIDIQGTNYPVATVSSGITDLIIPVKSLEQLMDIQPNFQLMANYCNRLLISGIVVYSMKTFDENNTVHMRHFAPTVGIKEDPVSGASSASLGCYLLKNRIIPQEEMSRILVEQGHSMNMPGIVYVHINIIKNQVLKVSFGGQGVVTFEGSIMCPE</sequence>
<evidence type="ECO:0000313" key="1">
    <source>
        <dbReference type="EMBL" id="OPX18328.1"/>
    </source>
</evidence>
<dbReference type="PIRSF" id="PIRSF016184">
    <property type="entry name" value="PhzC_PhzF"/>
    <property type="match status" value="1"/>
</dbReference>
<dbReference type="AlphaFoldDB" id="A0A1V4QG54"/>
<dbReference type="SUPFAM" id="SSF54506">
    <property type="entry name" value="Diaminopimelate epimerase-like"/>
    <property type="match status" value="1"/>
</dbReference>
<gene>
    <name evidence="1" type="ORF">BXT86_01775</name>
</gene>